<dbReference type="EMBL" id="JAGFBS010000020">
    <property type="protein sequence ID" value="KAG6373937.1"/>
    <property type="molecule type" value="Genomic_DNA"/>
</dbReference>
<evidence type="ECO:0000313" key="2">
    <source>
        <dbReference type="Proteomes" id="UP000683000"/>
    </source>
</evidence>
<gene>
    <name evidence="1" type="ORF">JVT61DRAFT_6099</name>
</gene>
<reference evidence="1" key="1">
    <citation type="submission" date="2021-03" db="EMBL/GenBank/DDBJ databases">
        <title>Evolutionary innovations through gain and loss of genes in the ectomycorrhizal Boletales.</title>
        <authorList>
            <person name="Wu G."/>
            <person name="Miyauchi S."/>
            <person name="Morin E."/>
            <person name="Yang Z.-L."/>
            <person name="Xu J."/>
            <person name="Martin F.M."/>
        </authorList>
    </citation>
    <scope>NUCLEOTIDE SEQUENCE</scope>
    <source>
        <strain evidence="1">BR01</strain>
    </source>
</reference>
<name>A0A8I2YLN3_9AGAM</name>
<organism evidence="1 2">
    <name type="scientific">Boletus reticuloceps</name>
    <dbReference type="NCBI Taxonomy" id="495285"/>
    <lineage>
        <taxon>Eukaryota</taxon>
        <taxon>Fungi</taxon>
        <taxon>Dikarya</taxon>
        <taxon>Basidiomycota</taxon>
        <taxon>Agaricomycotina</taxon>
        <taxon>Agaricomycetes</taxon>
        <taxon>Agaricomycetidae</taxon>
        <taxon>Boletales</taxon>
        <taxon>Boletineae</taxon>
        <taxon>Boletaceae</taxon>
        <taxon>Boletoideae</taxon>
        <taxon>Boletus</taxon>
    </lineage>
</organism>
<dbReference type="OrthoDB" id="2659490at2759"/>
<dbReference type="Proteomes" id="UP000683000">
    <property type="component" value="Unassembled WGS sequence"/>
</dbReference>
<sequence>MDLSHSPGPNFPGTMEEEIICVHQDEAEISPTENTLSFTKEKGYNITVSDTLRIVRGVHYGVISVVRSVDFPKAELKIPIPLCTKVTEHSEPPDVHPPIGRDVWTIGGSKRGIQVTLRAVNRSWCYVSYFSQDSLKARTCHVATKEGVLLDGTPLQGEQLEKLKRLADCELKPPHLLKHSQRKQLAVTLHLLGLMIFGHSTKEQLFNIFVGSVEWLFDKQFCDFSRYRLCFHATSGYRGGNYIKWIMRTTPDRFSNSEGRAPPGHVSLTVSGNHTGTVTEYHHVPACFLSLASPNAKGQVVLVLQGDWRGWFCMVIRWARREKMATVTPIPAVSSPHNESLVLPAADICLADSL</sequence>
<evidence type="ECO:0000313" key="1">
    <source>
        <dbReference type="EMBL" id="KAG6373937.1"/>
    </source>
</evidence>
<dbReference type="AlphaFoldDB" id="A0A8I2YLN3"/>
<keyword evidence="2" id="KW-1185">Reference proteome</keyword>
<protein>
    <submittedName>
        <fullName evidence="1">Uncharacterized protein</fullName>
    </submittedName>
</protein>
<proteinExistence type="predicted"/>
<comment type="caution">
    <text evidence="1">The sequence shown here is derived from an EMBL/GenBank/DDBJ whole genome shotgun (WGS) entry which is preliminary data.</text>
</comment>
<accession>A0A8I2YLN3</accession>